<gene>
    <name evidence="7" type="ORF">G9Q37_02905</name>
</gene>
<keyword evidence="8" id="KW-1185">Reference proteome</keyword>
<dbReference type="Proteomes" id="UP000503162">
    <property type="component" value="Chromosome"/>
</dbReference>
<evidence type="ECO:0000256" key="3">
    <source>
        <dbReference type="ARBA" id="ARBA00022692"/>
    </source>
</evidence>
<dbReference type="Pfam" id="PF03631">
    <property type="entry name" value="Virul_fac_BrkB"/>
    <property type="match status" value="1"/>
</dbReference>
<evidence type="ECO:0000256" key="5">
    <source>
        <dbReference type="ARBA" id="ARBA00023136"/>
    </source>
</evidence>
<sequence>MPMASSPSARSTLKALLIDTVQAWIDERASSMGAALAYYTVFSIAPLLLIVTSVVGLFFSEATARAEIVAQLSALVGEDSARTVNHLLESVNRPAASLLGTVIGVGTLLIGATTVLAELQHALDRIWHVPPQRAGSGVWSFMRVRLLALGLMLGVGFLLMVSLVLSAGLAAFGKWWAPWFGGWAALVDGINFVLSLGFVTAVFAMIYKGMPRVRVAWRDVWLGAFVTALLFTVGKALIGIYIGRSGVASVFGAASSVVVLLLWVYYSAQVFLLGATFTRVYAQRMGRFVAPS</sequence>
<dbReference type="EMBL" id="CP049989">
    <property type="protein sequence ID" value="QIM51155.1"/>
    <property type="molecule type" value="Genomic_DNA"/>
</dbReference>
<evidence type="ECO:0000313" key="8">
    <source>
        <dbReference type="Proteomes" id="UP000503162"/>
    </source>
</evidence>
<keyword evidence="2" id="KW-1003">Cell membrane</keyword>
<evidence type="ECO:0000256" key="6">
    <source>
        <dbReference type="SAM" id="Phobius"/>
    </source>
</evidence>
<evidence type="ECO:0000256" key="1">
    <source>
        <dbReference type="ARBA" id="ARBA00004651"/>
    </source>
</evidence>
<feature type="transmembrane region" description="Helical" evidence="6">
    <location>
        <begin position="146"/>
        <end position="171"/>
    </location>
</feature>
<organism evidence="7 8">
    <name type="scientific">Hydrogenophaga crocea</name>
    <dbReference type="NCBI Taxonomy" id="2716225"/>
    <lineage>
        <taxon>Bacteria</taxon>
        <taxon>Pseudomonadati</taxon>
        <taxon>Pseudomonadota</taxon>
        <taxon>Betaproteobacteria</taxon>
        <taxon>Burkholderiales</taxon>
        <taxon>Comamonadaceae</taxon>
        <taxon>Hydrogenophaga</taxon>
    </lineage>
</organism>
<evidence type="ECO:0000313" key="7">
    <source>
        <dbReference type="EMBL" id="QIM51155.1"/>
    </source>
</evidence>
<keyword evidence="4 6" id="KW-1133">Transmembrane helix</keyword>
<dbReference type="InterPro" id="IPR017039">
    <property type="entry name" value="Virul_fac_BrkB"/>
</dbReference>
<dbReference type="PIRSF" id="PIRSF035875">
    <property type="entry name" value="RNase_BN"/>
    <property type="match status" value="1"/>
</dbReference>
<comment type="subcellular location">
    <subcellularLocation>
        <location evidence="1">Cell membrane</location>
        <topology evidence="1">Multi-pass membrane protein</topology>
    </subcellularLocation>
</comment>
<dbReference type="PANTHER" id="PTHR30213:SF1">
    <property type="entry name" value="INNER MEMBRANE PROTEIN YHJD"/>
    <property type="match status" value="1"/>
</dbReference>
<protein>
    <submittedName>
        <fullName evidence="7">YihY/virulence factor BrkB family protein</fullName>
    </submittedName>
</protein>
<feature type="transmembrane region" description="Helical" evidence="6">
    <location>
        <begin position="95"/>
        <end position="117"/>
    </location>
</feature>
<feature type="transmembrane region" description="Helical" evidence="6">
    <location>
        <begin position="183"/>
        <end position="207"/>
    </location>
</feature>
<dbReference type="KEGG" id="hcz:G9Q37_02905"/>
<feature type="transmembrane region" description="Helical" evidence="6">
    <location>
        <begin position="219"/>
        <end position="242"/>
    </location>
</feature>
<dbReference type="GO" id="GO:0005886">
    <property type="term" value="C:plasma membrane"/>
    <property type="evidence" value="ECO:0007669"/>
    <property type="project" value="UniProtKB-SubCell"/>
</dbReference>
<keyword evidence="3 6" id="KW-0812">Transmembrane</keyword>
<dbReference type="PANTHER" id="PTHR30213">
    <property type="entry name" value="INNER MEMBRANE PROTEIN YHJD"/>
    <property type="match status" value="1"/>
</dbReference>
<feature type="transmembrane region" description="Helical" evidence="6">
    <location>
        <begin position="36"/>
        <end position="59"/>
    </location>
</feature>
<feature type="transmembrane region" description="Helical" evidence="6">
    <location>
        <begin position="248"/>
        <end position="277"/>
    </location>
</feature>
<accession>A0A6G8IDL3</accession>
<evidence type="ECO:0000256" key="4">
    <source>
        <dbReference type="ARBA" id="ARBA00022989"/>
    </source>
</evidence>
<keyword evidence="5 6" id="KW-0472">Membrane</keyword>
<name>A0A6G8IDL3_9BURK</name>
<dbReference type="AlphaFoldDB" id="A0A6G8IDL3"/>
<evidence type="ECO:0000256" key="2">
    <source>
        <dbReference type="ARBA" id="ARBA00022475"/>
    </source>
</evidence>
<dbReference type="NCBIfam" id="TIGR00765">
    <property type="entry name" value="yihY_not_rbn"/>
    <property type="match status" value="1"/>
</dbReference>
<proteinExistence type="predicted"/>
<reference evidence="7 8" key="1">
    <citation type="submission" date="2020-03" db="EMBL/GenBank/DDBJ databases">
        <title>Hydrogenophaga sp. nov. isolated from cyanobacterial mat.</title>
        <authorList>
            <person name="Thorat V."/>
            <person name="Kirdat K."/>
            <person name="Tiwarekar B."/>
            <person name="Costa E.D."/>
            <person name="Yadav A."/>
        </authorList>
    </citation>
    <scope>NUCLEOTIDE SEQUENCE [LARGE SCALE GENOMIC DNA]</scope>
    <source>
        <strain evidence="7 8">BA0156</strain>
    </source>
</reference>